<keyword evidence="7" id="KW-1185">Reference proteome</keyword>
<evidence type="ECO:0000256" key="3">
    <source>
        <dbReference type="ARBA" id="ARBA00023163"/>
    </source>
</evidence>
<evidence type="ECO:0000313" key="6">
    <source>
        <dbReference type="EMBL" id="MCR2833083.1"/>
    </source>
</evidence>
<dbReference type="Gene3D" id="1.10.357.10">
    <property type="entry name" value="Tetracycline Repressor, domain 2"/>
    <property type="match status" value="1"/>
</dbReference>
<dbReference type="InterPro" id="IPR001647">
    <property type="entry name" value="HTH_TetR"/>
</dbReference>
<dbReference type="PANTHER" id="PTHR30055">
    <property type="entry name" value="HTH-TYPE TRANSCRIPTIONAL REGULATOR RUTR"/>
    <property type="match status" value="1"/>
</dbReference>
<dbReference type="InterPro" id="IPR009057">
    <property type="entry name" value="Homeodomain-like_sf"/>
</dbReference>
<dbReference type="Pfam" id="PF00440">
    <property type="entry name" value="TetR_N"/>
    <property type="match status" value="1"/>
</dbReference>
<comment type="caution">
    <text evidence="6">The sequence shown here is derived from an EMBL/GenBank/DDBJ whole genome shotgun (WGS) entry which is preliminary data.</text>
</comment>
<organism evidence="6 7">
    <name type="scientific">Parerythrobacter lacustris</name>
    <dbReference type="NCBI Taxonomy" id="2969984"/>
    <lineage>
        <taxon>Bacteria</taxon>
        <taxon>Pseudomonadati</taxon>
        <taxon>Pseudomonadota</taxon>
        <taxon>Alphaproteobacteria</taxon>
        <taxon>Sphingomonadales</taxon>
        <taxon>Erythrobacteraceae</taxon>
        <taxon>Parerythrobacter</taxon>
    </lineage>
</organism>
<dbReference type="Proteomes" id="UP001206067">
    <property type="component" value="Unassembled WGS sequence"/>
</dbReference>
<evidence type="ECO:0000256" key="2">
    <source>
        <dbReference type="ARBA" id="ARBA00023125"/>
    </source>
</evidence>
<evidence type="ECO:0000256" key="4">
    <source>
        <dbReference type="PROSITE-ProRule" id="PRU00335"/>
    </source>
</evidence>
<evidence type="ECO:0000313" key="7">
    <source>
        <dbReference type="Proteomes" id="UP001206067"/>
    </source>
</evidence>
<sequence>MGRRSDHTPAQLRALLLGEGHRLMAEVGYAGFSGRLVARRAGYTVGTIYNVFGSLDGLVAAINTRTFALWAEWLRDALERGGEDRIASLVRGYFDFALAHPQLWSAIYEHRLPDGASLAEEDLAHRAELTGIVEDEVALVLPADTELDVARFARSLIASVHGHCSYVVSGSFALLDEPDPLGSALARVRESLAYHGTLRQIS</sequence>
<reference evidence="6 7" key="1">
    <citation type="submission" date="2022-08" db="EMBL/GenBank/DDBJ databases">
        <title>Polyphasic taxonomy analysis of Qipengyuania sp.RS5-5.</title>
        <authorList>
            <person name="Xamxidin M."/>
            <person name="Wu M."/>
        </authorList>
    </citation>
    <scope>NUCLEOTIDE SEQUENCE [LARGE SCALE GENOMIC DNA]</scope>
    <source>
        <strain evidence="6 7">RS5-5</strain>
    </source>
</reference>
<dbReference type="InterPro" id="IPR050109">
    <property type="entry name" value="HTH-type_TetR-like_transc_reg"/>
</dbReference>
<protein>
    <submittedName>
        <fullName evidence="6">TetR/AcrR family transcriptional regulator</fullName>
    </submittedName>
</protein>
<dbReference type="RefSeq" id="WP_257594853.1">
    <property type="nucleotide sequence ID" value="NZ_JANKHH010000003.1"/>
</dbReference>
<evidence type="ECO:0000259" key="5">
    <source>
        <dbReference type="PROSITE" id="PS50977"/>
    </source>
</evidence>
<dbReference type="Pfam" id="PF13305">
    <property type="entry name" value="TetR_C_33"/>
    <property type="match status" value="1"/>
</dbReference>
<keyword evidence="2 4" id="KW-0238">DNA-binding</keyword>
<dbReference type="PANTHER" id="PTHR30055:SF234">
    <property type="entry name" value="HTH-TYPE TRANSCRIPTIONAL REGULATOR BETI"/>
    <property type="match status" value="1"/>
</dbReference>
<dbReference type="InterPro" id="IPR036271">
    <property type="entry name" value="Tet_transcr_reg_TetR-rel_C_sf"/>
</dbReference>
<evidence type="ECO:0000256" key="1">
    <source>
        <dbReference type="ARBA" id="ARBA00023015"/>
    </source>
</evidence>
<dbReference type="InterPro" id="IPR025996">
    <property type="entry name" value="MT1864/Rv1816-like_C"/>
</dbReference>
<keyword evidence="1" id="KW-0805">Transcription regulation</keyword>
<dbReference type="EMBL" id="JANKHH010000003">
    <property type="protein sequence ID" value="MCR2833083.1"/>
    <property type="molecule type" value="Genomic_DNA"/>
</dbReference>
<name>A0ABT1XN58_9SPHN</name>
<dbReference type="SUPFAM" id="SSF48498">
    <property type="entry name" value="Tetracyclin repressor-like, C-terminal domain"/>
    <property type="match status" value="1"/>
</dbReference>
<proteinExistence type="predicted"/>
<dbReference type="PROSITE" id="PS50977">
    <property type="entry name" value="HTH_TETR_2"/>
    <property type="match status" value="1"/>
</dbReference>
<dbReference type="SUPFAM" id="SSF46689">
    <property type="entry name" value="Homeodomain-like"/>
    <property type="match status" value="1"/>
</dbReference>
<gene>
    <name evidence="6" type="ORF">NSO95_03925</name>
</gene>
<feature type="domain" description="HTH tetR-type" evidence="5">
    <location>
        <begin position="10"/>
        <end position="70"/>
    </location>
</feature>
<keyword evidence="3" id="KW-0804">Transcription</keyword>
<accession>A0ABT1XN58</accession>
<feature type="DNA-binding region" description="H-T-H motif" evidence="4">
    <location>
        <begin position="33"/>
        <end position="52"/>
    </location>
</feature>